<comment type="caution">
    <text evidence="2">The sequence shown here is derived from an EMBL/GenBank/DDBJ whole genome shotgun (WGS) entry which is preliminary data.</text>
</comment>
<keyword evidence="1" id="KW-0812">Transmembrane</keyword>
<proteinExistence type="predicted"/>
<gene>
    <name evidence="2" type="ORF">SDC9_118441</name>
</gene>
<name>A0A645C0Y7_9ZZZZ</name>
<sequence length="221" mass="25108">MTEYVVHFLKTVYVQKTQAGHTVVFRKVLVKHVQPLDARVAVIAVCHHVIFGVILHLLFLHPVAREKHGQNCGDAKEHKVEYIVFLDNIEQQVADLIFKEMRIRRIGWNHGNEIPGSGLAENGAPVYFVGEYLSGKKLGILEVSILGQYRSSWILPYGIPFFRILRRKGYTGCRIIHECPFFCGFILIIKPISLLVNEKYTSCVGSRDGLNLLENIVGRII</sequence>
<reference evidence="2" key="1">
    <citation type="submission" date="2019-08" db="EMBL/GenBank/DDBJ databases">
        <authorList>
            <person name="Kucharzyk K."/>
            <person name="Murdoch R.W."/>
            <person name="Higgins S."/>
            <person name="Loffler F."/>
        </authorList>
    </citation>
    <scope>NUCLEOTIDE SEQUENCE</scope>
</reference>
<organism evidence="2">
    <name type="scientific">bioreactor metagenome</name>
    <dbReference type="NCBI Taxonomy" id="1076179"/>
    <lineage>
        <taxon>unclassified sequences</taxon>
        <taxon>metagenomes</taxon>
        <taxon>ecological metagenomes</taxon>
    </lineage>
</organism>
<evidence type="ECO:0000256" key="1">
    <source>
        <dbReference type="SAM" id="Phobius"/>
    </source>
</evidence>
<keyword evidence="1" id="KW-1133">Transmembrane helix</keyword>
<dbReference type="EMBL" id="VSSQ01024139">
    <property type="protein sequence ID" value="MPM71476.1"/>
    <property type="molecule type" value="Genomic_DNA"/>
</dbReference>
<feature type="transmembrane region" description="Helical" evidence="1">
    <location>
        <begin position="40"/>
        <end position="60"/>
    </location>
</feature>
<keyword evidence="1" id="KW-0472">Membrane</keyword>
<evidence type="ECO:0000313" key="2">
    <source>
        <dbReference type="EMBL" id="MPM71476.1"/>
    </source>
</evidence>
<dbReference type="AlphaFoldDB" id="A0A645C0Y7"/>
<protein>
    <submittedName>
        <fullName evidence="2">Uncharacterized protein</fullName>
    </submittedName>
</protein>
<accession>A0A645C0Y7</accession>